<comment type="similarity">
    <text evidence="1">Belongs to the ANT/ATPSC lysine N-methyltransferase family.</text>
</comment>
<evidence type="ECO:0000313" key="6">
    <source>
        <dbReference type="EnsemblMetazoa" id="XP_024081678.1"/>
    </source>
</evidence>
<sequence length="188" mass="20093">MEVLEAGNTSSGNGIKRRGLFLIGITGGAAVAVSALCYPFLSPALRRICLPYVPATGVQVSNVLKALTGKSGSLLDIGSGDGRIVLATAKRGFQSDGVELNIWLVLYSKFAAFKAGLSKSTNFYRRDLWAFPIHSYRNVVIFGTEEMLVGEGLLKIRATVRIKPMTAGSMSHPHAGHSATLVLSQDLR</sequence>
<dbReference type="InterPro" id="IPR029063">
    <property type="entry name" value="SAM-dependent_MTases_sf"/>
</dbReference>
<dbReference type="GeneID" id="106664432"/>
<dbReference type="GO" id="GO:1905706">
    <property type="term" value="P:regulation of mitochondrial ATP synthesis coupled proton transport"/>
    <property type="evidence" value="ECO:0007669"/>
    <property type="project" value="TreeGrafter"/>
</dbReference>
<dbReference type="RefSeq" id="XP_024081678.1">
    <property type="nucleotide sequence ID" value="XM_024225910.1"/>
</dbReference>
<evidence type="ECO:0000313" key="7">
    <source>
        <dbReference type="Proteomes" id="UP000494040"/>
    </source>
</evidence>
<dbReference type="GO" id="GO:0005739">
    <property type="term" value="C:mitochondrion"/>
    <property type="evidence" value="ECO:0007669"/>
    <property type="project" value="TreeGrafter"/>
</dbReference>
<evidence type="ECO:0000256" key="5">
    <source>
        <dbReference type="SAM" id="Phobius"/>
    </source>
</evidence>
<dbReference type="GO" id="GO:0032259">
    <property type="term" value="P:methylation"/>
    <property type="evidence" value="ECO:0007669"/>
    <property type="project" value="UniProtKB-KW"/>
</dbReference>
<accession>A0A8I6SHC3</accession>
<proteinExistence type="inferred from homology"/>
<dbReference type="Proteomes" id="UP000494040">
    <property type="component" value="Unassembled WGS sequence"/>
</dbReference>
<dbReference type="PANTHER" id="PTHR13610:SF9">
    <property type="entry name" value="FI06469P"/>
    <property type="match status" value="1"/>
</dbReference>
<evidence type="ECO:0000256" key="1">
    <source>
        <dbReference type="ARBA" id="ARBA00010633"/>
    </source>
</evidence>
<keyword evidence="2" id="KW-0489">Methyltransferase</keyword>
<keyword evidence="5" id="KW-0472">Membrane</keyword>
<dbReference type="EnsemblMetazoa" id="XM_024225910.1">
    <property type="protein sequence ID" value="XP_024081678.1"/>
    <property type="gene ID" value="LOC106664432"/>
</dbReference>
<dbReference type="AlphaFoldDB" id="A0A8I6SHC3"/>
<name>A0A8I6SHC3_CIMLE</name>
<feature type="transmembrane region" description="Helical" evidence="5">
    <location>
        <begin position="20"/>
        <end position="41"/>
    </location>
</feature>
<organism evidence="6 7">
    <name type="scientific">Cimex lectularius</name>
    <name type="common">Bed bug</name>
    <name type="synonym">Acanthia lectularia</name>
    <dbReference type="NCBI Taxonomy" id="79782"/>
    <lineage>
        <taxon>Eukaryota</taxon>
        <taxon>Metazoa</taxon>
        <taxon>Ecdysozoa</taxon>
        <taxon>Arthropoda</taxon>
        <taxon>Hexapoda</taxon>
        <taxon>Insecta</taxon>
        <taxon>Pterygota</taxon>
        <taxon>Neoptera</taxon>
        <taxon>Paraneoptera</taxon>
        <taxon>Hemiptera</taxon>
        <taxon>Heteroptera</taxon>
        <taxon>Panheteroptera</taxon>
        <taxon>Cimicomorpha</taxon>
        <taxon>Cimicidae</taxon>
        <taxon>Cimex</taxon>
    </lineage>
</organism>
<dbReference type="Gene3D" id="3.40.50.150">
    <property type="entry name" value="Vaccinia Virus protein VP39"/>
    <property type="match status" value="1"/>
</dbReference>
<dbReference type="InterPro" id="IPR026170">
    <property type="entry name" value="FAM173A/B"/>
</dbReference>
<keyword evidence="3" id="KW-0808">Transferase</keyword>
<evidence type="ECO:0000256" key="2">
    <source>
        <dbReference type="ARBA" id="ARBA00022603"/>
    </source>
</evidence>
<evidence type="ECO:0008006" key="8">
    <source>
        <dbReference type="Google" id="ProtNLM"/>
    </source>
</evidence>
<keyword evidence="4" id="KW-0949">S-adenosyl-L-methionine</keyword>
<keyword evidence="7" id="KW-1185">Reference proteome</keyword>
<evidence type="ECO:0000256" key="3">
    <source>
        <dbReference type="ARBA" id="ARBA00022679"/>
    </source>
</evidence>
<evidence type="ECO:0000256" key="4">
    <source>
        <dbReference type="ARBA" id="ARBA00022691"/>
    </source>
</evidence>
<dbReference type="GO" id="GO:0016279">
    <property type="term" value="F:protein-lysine N-methyltransferase activity"/>
    <property type="evidence" value="ECO:0007669"/>
    <property type="project" value="InterPro"/>
</dbReference>
<dbReference type="SUPFAM" id="SSF53335">
    <property type="entry name" value="S-adenosyl-L-methionine-dependent methyltransferases"/>
    <property type="match status" value="1"/>
</dbReference>
<protein>
    <recommendedName>
        <fullName evidence="8">Protein FAM173B</fullName>
    </recommendedName>
</protein>
<keyword evidence="5" id="KW-0812">Transmembrane</keyword>
<keyword evidence="5" id="KW-1133">Transmembrane helix</keyword>
<dbReference type="PANTHER" id="PTHR13610">
    <property type="entry name" value="METHYLTRANSFERASE DOMAIN-CONTAINING PROTEIN"/>
    <property type="match status" value="1"/>
</dbReference>
<reference evidence="6" key="1">
    <citation type="submission" date="2022-01" db="UniProtKB">
        <authorList>
            <consortium name="EnsemblMetazoa"/>
        </authorList>
    </citation>
    <scope>IDENTIFICATION</scope>
</reference>
<dbReference type="OrthoDB" id="66144at2759"/>